<dbReference type="SUPFAM" id="SSF55120">
    <property type="entry name" value="Pseudouridine synthase"/>
    <property type="match status" value="1"/>
</dbReference>
<keyword evidence="4" id="KW-0694">RNA-binding</keyword>
<dbReference type="CDD" id="cd02869">
    <property type="entry name" value="PseudoU_synth_RluA_like"/>
    <property type="match status" value="1"/>
</dbReference>
<evidence type="ECO:0000256" key="1">
    <source>
        <dbReference type="ARBA" id="ARBA00000073"/>
    </source>
</evidence>
<dbReference type="Gene3D" id="3.30.2350.10">
    <property type="entry name" value="Pseudouridine synthase"/>
    <property type="match status" value="1"/>
</dbReference>
<evidence type="ECO:0000313" key="7">
    <source>
        <dbReference type="EMBL" id="WAH37569.1"/>
    </source>
</evidence>
<evidence type="ECO:0000256" key="5">
    <source>
        <dbReference type="RuleBase" id="RU362028"/>
    </source>
</evidence>
<keyword evidence="3 5" id="KW-0413">Isomerase</keyword>
<reference evidence="7" key="1">
    <citation type="submission" date="2022-08" db="EMBL/GenBank/DDBJ databases">
        <title>Alicyclobacillus dauci DSM2870, complete genome.</title>
        <authorList>
            <person name="Wang Q."/>
            <person name="Cai R."/>
            <person name="Wang Z."/>
        </authorList>
    </citation>
    <scope>NUCLEOTIDE SEQUENCE</scope>
    <source>
        <strain evidence="7">DSM 28700</strain>
    </source>
</reference>
<dbReference type="PANTHER" id="PTHR21600">
    <property type="entry name" value="MITOCHONDRIAL RNA PSEUDOURIDINE SYNTHASE"/>
    <property type="match status" value="1"/>
</dbReference>
<evidence type="ECO:0000256" key="4">
    <source>
        <dbReference type="PROSITE-ProRule" id="PRU00182"/>
    </source>
</evidence>
<dbReference type="PROSITE" id="PS01129">
    <property type="entry name" value="PSI_RLU"/>
    <property type="match status" value="1"/>
</dbReference>
<dbReference type="NCBIfam" id="TIGR00005">
    <property type="entry name" value="rluA_subfam"/>
    <property type="match status" value="1"/>
</dbReference>
<comment type="similarity">
    <text evidence="2 5">Belongs to the pseudouridine synthase RluA family.</text>
</comment>
<dbReference type="Proteomes" id="UP001164803">
    <property type="component" value="Chromosome"/>
</dbReference>
<dbReference type="EC" id="5.4.99.-" evidence="5"/>
<dbReference type="InterPro" id="IPR036986">
    <property type="entry name" value="S4_RNA-bd_sf"/>
</dbReference>
<name>A0ABY6Z482_9BACL</name>
<gene>
    <name evidence="7" type="ORF">NZD86_03295</name>
</gene>
<dbReference type="InterPro" id="IPR006225">
    <property type="entry name" value="PsdUridine_synth_RluC/D"/>
</dbReference>
<dbReference type="RefSeq" id="WP_268045071.1">
    <property type="nucleotide sequence ID" value="NZ_CP104064.1"/>
</dbReference>
<organism evidence="7 8">
    <name type="scientific">Alicyclobacillus dauci</name>
    <dbReference type="NCBI Taxonomy" id="1475485"/>
    <lineage>
        <taxon>Bacteria</taxon>
        <taxon>Bacillati</taxon>
        <taxon>Bacillota</taxon>
        <taxon>Bacilli</taxon>
        <taxon>Bacillales</taxon>
        <taxon>Alicyclobacillaceae</taxon>
        <taxon>Alicyclobacillus</taxon>
    </lineage>
</organism>
<proteinExistence type="inferred from homology"/>
<dbReference type="Pfam" id="PF00849">
    <property type="entry name" value="PseudoU_synth_2"/>
    <property type="match status" value="1"/>
</dbReference>
<dbReference type="Gene3D" id="3.10.290.10">
    <property type="entry name" value="RNA-binding S4 domain"/>
    <property type="match status" value="1"/>
</dbReference>
<dbReference type="EMBL" id="CP104064">
    <property type="protein sequence ID" value="WAH37569.1"/>
    <property type="molecule type" value="Genomic_DNA"/>
</dbReference>
<dbReference type="PROSITE" id="PS50889">
    <property type="entry name" value="S4"/>
    <property type="match status" value="1"/>
</dbReference>
<evidence type="ECO:0000313" key="8">
    <source>
        <dbReference type="Proteomes" id="UP001164803"/>
    </source>
</evidence>
<dbReference type="InterPro" id="IPR006224">
    <property type="entry name" value="PsdUridine_synth_RluA-like_CS"/>
</dbReference>
<feature type="domain" description="Pseudouridine synthase RsuA/RluA-like" evidence="6">
    <location>
        <begin position="84"/>
        <end position="235"/>
    </location>
</feature>
<sequence>MTKEAIFSVQNPQMLLPFLLESMPNKGRNKVKSMLTRGQVMVDGRIVTRHDHALRPNQTVKILATVGTPGEDMHGIRILFEDEHLIVVDKPPGLLSIATDQERDRTAYHIITNHVRESAKGGRIFIVHRLDRETSGVMMFAKSESVQQSLQETWHDSVLERAYVVVVEGTLSKAEGTIETWLKESSTRTMFVSRPGDGVKAVTNYKVLSTSGEYSLLEVHLETGRKNQIRVHMQSIGHPVIGDRRYGSKKNPIGRLGLHARLLSFRHPVTQELLTFETAIPSSFRKLFAGESQSRH</sequence>
<dbReference type="CDD" id="cd00165">
    <property type="entry name" value="S4"/>
    <property type="match status" value="1"/>
</dbReference>
<accession>A0ABY6Z482</accession>
<dbReference type="InterPro" id="IPR050188">
    <property type="entry name" value="RluA_PseudoU_synthase"/>
</dbReference>
<comment type="function">
    <text evidence="5">Responsible for synthesis of pseudouridine from uracil.</text>
</comment>
<dbReference type="InterPro" id="IPR006145">
    <property type="entry name" value="PsdUridine_synth_RsuA/RluA"/>
</dbReference>
<dbReference type="InterPro" id="IPR020103">
    <property type="entry name" value="PsdUridine_synth_cat_dom_sf"/>
</dbReference>
<evidence type="ECO:0000259" key="6">
    <source>
        <dbReference type="Pfam" id="PF00849"/>
    </source>
</evidence>
<evidence type="ECO:0000256" key="3">
    <source>
        <dbReference type="ARBA" id="ARBA00023235"/>
    </source>
</evidence>
<evidence type="ECO:0000256" key="2">
    <source>
        <dbReference type="ARBA" id="ARBA00010876"/>
    </source>
</evidence>
<dbReference type="PANTHER" id="PTHR21600:SF44">
    <property type="entry name" value="RIBOSOMAL LARGE SUBUNIT PSEUDOURIDINE SYNTHASE D"/>
    <property type="match status" value="1"/>
</dbReference>
<protein>
    <recommendedName>
        <fullName evidence="5">Pseudouridine synthase</fullName>
        <ecNumber evidence="5">5.4.99.-</ecNumber>
    </recommendedName>
</protein>
<dbReference type="SUPFAM" id="SSF55174">
    <property type="entry name" value="Alpha-L RNA-binding motif"/>
    <property type="match status" value="1"/>
</dbReference>
<comment type="catalytic activity">
    <reaction evidence="1 5">
        <text>a uridine in RNA = a pseudouridine in RNA</text>
        <dbReference type="Rhea" id="RHEA:48348"/>
        <dbReference type="Rhea" id="RHEA-COMP:12068"/>
        <dbReference type="Rhea" id="RHEA-COMP:12069"/>
        <dbReference type="ChEBI" id="CHEBI:65314"/>
        <dbReference type="ChEBI" id="CHEBI:65315"/>
    </reaction>
</comment>
<keyword evidence="8" id="KW-1185">Reference proteome</keyword>